<proteinExistence type="predicted"/>
<evidence type="ECO:0000256" key="1">
    <source>
        <dbReference type="SAM" id="Phobius"/>
    </source>
</evidence>
<dbReference type="RefSeq" id="WP_252426636.1">
    <property type="nucleotide sequence ID" value="NZ_JAMWMR010000020.1"/>
</dbReference>
<feature type="transmembrane region" description="Helical" evidence="1">
    <location>
        <begin position="102"/>
        <end position="125"/>
    </location>
</feature>
<accession>A0ABT0ZI36</accession>
<feature type="transmembrane region" description="Helical" evidence="1">
    <location>
        <begin position="62"/>
        <end position="81"/>
    </location>
</feature>
<keyword evidence="3" id="KW-1185">Reference proteome</keyword>
<keyword evidence="1" id="KW-0812">Transmembrane</keyword>
<dbReference type="Proteomes" id="UP001523219">
    <property type="component" value="Unassembled WGS sequence"/>
</dbReference>
<keyword evidence="1" id="KW-1133">Transmembrane helix</keyword>
<keyword evidence="1" id="KW-0472">Membrane</keyword>
<protein>
    <submittedName>
        <fullName evidence="2">Uncharacterized protein</fullName>
    </submittedName>
</protein>
<organism evidence="2 3">
    <name type="scientific">Streptomyces macrolidinus</name>
    <dbReference type="NCBI Taxonomy" id="2952607"/>
    <lineage>
        <taxon>Bacteria</taxon>
        <taxon>Bacillati</taxon>
        <taxon>Actinomycetota</taxon>
        <taxon>Actinomycetes</taxon>
        <taxon>Kitasatosporales</taxon>
        <taxon>Streptomycetaceae</taxon>
        <taxon>Streptomyces</taxon>
    </lineage>
</organism>
<reference evidence="2 3" key="1">
    <citation type="submission" date="2022-05" db="EMBL/GenBank/DDBJ databases">
        <title>Streptomyces sp. nov. RY43-2 isolated from soil of a peat swamp forest.</title>
        <authorList>
            <person name="Kanchanasin P."/>
            <person name="Tanasupawat S."/>
            <person name="Phongsopitanun W."/>
        </authorList>
    </citation>
    <scope>NUCLEOTIDE SEQUENCE [LARGE SCALE GENOMIC DNA]</scope>
    <source>
        <strain evidence="2 3">RY43-2</strain>
    </source>
</reference>
<sequence length="190" mass="19992">MAWRGNRPVAGRIDAGPARADWAAAVRAFAVQLPVIGLISMVDAATQADDDVGYGGTLGLLYLLPVLMLIVPLLGLLHAAVHTMPAAALAHLVFRRARGPRWAWHLLCAAVVALVWAGVAALLLGWSFTTVSGWLTGLVVLPVLWIAYERSRAEAVGRAPGWWGAWLRAAFASCLLCGAVGAGALLGTRV</sequence>
<name>A0ABT0ZI36_9ACTN</name>
<comment type="caution">
    <text evidence="2">The sequence shown here is derived from an EMBL/GenBank/DDBJ whole genome shotgun (WGS) entry which is preliminary data.</text>
</comment>
<evidence type="ECO:0000313" key="2">
    <source>
        <dbReference type="EMBL" id="MCN9243259.1"/>
    </source>
</evidence>
<feature type="transmembrane region" description="Helical" evidence="1">
    <location>
        <begin position="21"/>
        <end position="42"/>
    </location>
</feature>
<feature type="transmembrane region" description="Helical" evidence="1">
    <location>
        <begin position="169"/>
        <end position="187"/>
    </location>
</feature>
<dbReference type="EMBL" id="JAMWMR010000020">
    <property type="protein sequence ID" value="MCN9243259.1"/>
    <property type="molecule type" value="Genomic_DNA"/>
</dbReference>
<gene>
    <name evidence="2" type="ORF">NGF19_21140</name>
</gene>
<evidence type="ECO:0000313" key="3">
    <source>
        <dbReference type="Proteomes" id="UP001523219"/>
    </source>
</evidence>
<feature type="transmembrane region" description="Helical" evidence="1">
    <location>
        <begin position="131"/>
        <end position="148"/>
    </location>
</feature>